<keyword evidence="3" id="KW-1185">Reference proteome</keyword>
<protein>
    <submittedName>
        <fullName evidence="2">Uncharacterized protein</fullName>
    </submittedName>
</protein>
<evidence type="ECO:0000256" key="1">
    <source>
        <dbReference type="SAM" id="MobiDB-lite"/>
    </source>
</evidence>
<feature type="region of interest" description="Disordered" evidence="1">
    <location>
        <begin position="1"/>
        <end position="27"/>
    </location>
</feature>
<name>A0A0M0K0V1_9EUKA</name>
<comment type="caution">
    <text evidence="2">The sequence shown here is derived from an EMBL/GenBank/DDBJ whole genome shotgun (WGS) entry which is preliminary data.</text>
</comment>
<accession>A0A0M0K0V1</accession>
<evidence type="ECO:0000313" key="3">
    <source>
        <dbReference type="Proteomes" id="UP000037460"/>
    </source>
</evidence>
<dbReference type="Proteomes" id="UP000037460">
    <property type="component" value="Unassembled WGS sequence"/>
</dbReference>
<reference evidence="3" key="1">
    <citation type="journal article" date="2015" name="PLoS Genet.">
        <title>Genome Sequence and Transcriptome Analyses of Chrysochromulina tobin: Metabolic Tools for Enhanced Algal Fitness in the Prominent Order Prymnesiales (Haptophyceae).</title>
        <authorList>
            <person name="Hovde B.T."/>
            <person name="Deodato C.R."/>
            <person name="Hunsperger H.M."/>
            <person name="Ryken S.A."/>
            <person name="Yost W."/>
            <person name="Jha R.K."/>
            <person name="Patterson J."/>
            <person name="Monnat R.J. Jr."/>
            <person name="Barlow S.B."/>
            <person name="Starkenburg S.R."/>
            <person name="Cattolico R.A."/>
        </authorList>
    </citation>
    <scope>NUCLEOTIDE SEQUENCE</scope>
    <source>
        <strain evidence="3">CCMP291</strain>
    </source>
</reference>
<evidence type="ECO:0000313" key="2">
    <source>
        <dbReference type="EMBL" id="KOO32491.1"/>
    </source>
</evidence>
<dbReference type="EMBL" id="JWZX01001759">
    <property type="protein sequence ID" value="KOO32491.1"/>
    <property type="molecule type" value="Genomic_DNA"/>
</dbReference>
<sequence length="68" mass="7179">MAEAAVSYELAGTPAAEATSSAKSEAEKRERAILKKLRQALAVQQEHADGKPLNEAQQAKVLMASDGL</sequence>
<gene>
    <name evidence="2" type="ORF">Ctob_004819</name>
</gene>
<proteinExistence type="predicted"/>
<dbReference type="AlphaFoldDB" id="A0A0M0K0V1"/>
<organism evidence="2 3">
    <name type="scientific">Chrysochromulina tobinii</name>
    <dbReference type="NCBI Taxonomy" id="1460289"/>
    <lineage>
        <taxon>Eukaryota</taxon>
        <taxon>Haptista</taxon>
        <taxon>Haptophyta</taxon>
        <taxon>Prymnesiophyceae</taxon>
        <taxon>Prymnesiales</taxon>
        <taxon>Chrysochromulinaceae</taxon>
        <taxon>Chrysochromulina</taxon>
    </lineage>
</organism>